<organism evidence="1 2">
    <name type="scientific">Heterobasidion irregulare (strain TC 32-1)</name>
    <dbReference type="NCBI Taxonomy" id="747525"/>
    <lineage>
        <taxon>Eukaryota</taxon>
        <taxon>Fungi</taxon>
        <taxon>Dikarya</taxon>
        <taxon>Basidiomycota</taxon>
        <taxon>Agaricomycotina</taxon>
        <taxon>Agaricomycetes</taxon>
        <taxon>Russulales</taxon>
        <taxon>Bondarzewiaceae</taxon>
        <taxon>Heterobasidion</taxon>
        <taxon>Heterobasidion annosum species complex</taxon>
    </lineage>
</organism>
<dbReference type="HOGENOM" id="CLU_2886081_0_0_1"/>
<reference evidence="1 2" key="1">
    <citation type="journal article" date="2012" name="New Phytol.">
        <title>Insight into trade-off between wood decay and parasitism from the genome of a fungal forest pathogen.</title>
        <authorList>
            <person name="Olson A."/>
            <person name="Aerts A."/>
            <person name="Asiegbu F."/>
            <person name="Belbahri L."/>
            <person name="Bouzid O."/>
            <person name="Broberg A."/>
            <person name="Canback B."/>
            <person name="Coutinho P.M."/>
            <person name="Cullen D."/>
            <person name="Dalman K."/>
            <person name="Deflorio G."/>
            <person name="van Diepen L.T."/>
            <person name="Dunand C."/>
            <person name="Duplessis S."/>
            <person name="Durling M."/>
            <person name="Gonthier P."/>
            <person name="Grimwood J."/>
            <person name="Fossdal C.G."/>
            <person name="Hansson D."/>
            <person name="Henrissat B."/>
            <person name="Hietala A."/>
            <person name="Himmelstrand K."/>
            <person name="Hoffmeister D."/>
            <person name="Hogberg N."/>
            <person name="James T.Y."/>
            <person name="Karlsson M."/>
            <person name="Kohler A."/>
            <person name="Kues U."/>
            <person name="Lee Y.H."/>
            <person name="Lin Y.C."/>
            <person name="Lind M."/>
            <person name="Lindquist E."/>
            <person name="Lombard V."/>
            <person name="Lucas S."/>
            <person name="Lunden K."/>
            <person name="Morin E."/>
            <person name="Murat C."/>
            <person name="Park J."/>
            <person name="Raffaello T."/>
            <person name="Rouze P."/>
            <person name="Salamov A."/>
            <person name="Schmutz J."/>
            <person name="Solheim H."/>
            <person name="Stahlberg J."/>
            <person name="Velez H."/>
            <person name="de Vries R.P."/>
            <person name="Wiebenga A."/>
            <person name="Woodward S."/>
            <person name="Yakovlev I."/>
            <person name="Garbelotto M."/>
            <person name="Martin F."/>
            <person name="Grigoriev I.V."/>
            <person name="Stenlid J."/>
        </authorList>
    </citation>
    <scope>NUCLEOTIDE SEQUENCE [LARGE SCALE GENOMIC DNA]</scope>
    <source>
        <strain evidence="1 2">TC 32-1</strain>
    </source>
</reference>
<dbReference type="EMBL" id="KI925467">
    <property type="protein sequence ID" value="ETW74799.1"/>
    <property type="molecule type" value="Genomic_DNA"/>
</dbReference>
<dbReference type="AlphaFoldDB" id="W4JMW3"/>
<evidence type="ECO:0000313" key="2">
    <source>
        <dbReference type="Proteomes" id="UP000030671"/>
    </source>
</evidence>
<sequence length="63" mass="6553">MSACSPACLPACLPVPSLPTPQISQSFPPSFLVQLGPSAPVPGPQFHDPTSLPRPRPCCDVIT</sequence>
<keyword evidence="2" id="KW-1185">Reference proteome</keyword>
<dbReference type="Proteomes" id="UP000030671">
    <property type="component" value="Unassembled WGS sequence"/>
</dbReference>
<accession>W4JMW3</accession>
<name>W4JMW3_HETIT</name>
<dbReference type="InParanoid" id="W4JMW3"/>
<proteinExistence type="predicted"/>
<dbReference type="RefSeq" id="XP_009553276.1">
    <property type="nucleotide sequence ID" value="XM_009554981.1"/>
</dbReference>
<gene>
    <name evidence="1" type="ORF">HETIRDRAFT_412737</name>
</gene>
<evidence type="ECO:0000313" key="1">
    <source>
        <dbReference type="EMBL" id="ETW74799.1"/>
    </source>
</evidence>
<dbReference type="GeneID" id="20673061"/>
<dbReference type="KEGG" id="hir:HETIRDRAFT_412737"/>
<protein>
    <submittedName>
        <fullName evidence="1">Uncharacterized protein</fullName>
    </submittedName>
</protein>